<evidence type="ECO:0000313" key="3">
    <source>
        <dbReference type="Proteomes" id="UP001140094"/>
    </source>
</evidence>
<feature type="compositionally biased region" description="Low complexity" evidence="1">
    <location>
        <begin position="33"/>
        <end position="45"/>
    </location>
</feature>
<accession>A0A9W8HLI7</accession>
<proteinExistence type="predicted"/>
<reference evidence="2" key="1">
    <citation type="submission" date="2022-07" db="EMBL/GenBank/DDBJ databases">
        <title>Phylogenomic reconstructions and comparative analyses of Kickxellomycotina fungi.</title>
        <authorList>
            <person name="Reynolds N.K."/>
            <person name="Stajich J.E."/>
            <person name="Barry K."/>
            <person name="Grigoriev I.V."/>
            <person name="Crous P."/>
            <person name="Smith M.E."/>
        </authorList>
    </citation>
    <scope>NUCLEOTIDE SEQUENCE</scope>
    <source>
        <strain evidence="2">NRRL 1565</strain>
    </source>
</reference>
<feature type="region of interest" description="Disordered" evidence="1">
    <location>
        <begin position="27"/>
        <end position="56"/>
    </location>
</feature>
<sequence length="56" mass="5762">MTSGHNNSYNPETYATDLTEAFSLVASTSAKDTSGNSGTTAGSGNPQHMVPITPNM</sequence>
<dbReference type="EMBL" id="JANBUO010003704">
    <property type="protein sequence ID" value="KAJ2789792.1"/>
    <property type="molecule type" value="Genomic_DNA"/>
</dbReference>
<evidence type="ECO:0000313" key="2">
    <source>
        <dbReference type="EMBL" id="KAJ2789792.1"/>
    </source>
</evidence>
<feature type="non-terminal residue" evidence="2">
    <location>
        <position position="56"/>
    </location>
</feature>
<name>A0A9W8HLI7_9FUNG</name>
<evidence type="ECO:0000256" key="1">
    <source>
        <dbReference type="SAM" id="MobiDB-lite"/>
    </source>
</evidence>
<gene>
    <name evidence="2" type="ORF">H4R20_007117</name>
</gene>
<keyword evidence="3" id="KW-1185">Reference proteome</keyword>
<protein>
    <submittedName>
        <fullName evidence="2">Uncharacterized protein</fullName>
    </submittedName>
</protein>
<organism evidence="2 3">
    <name type="scientific">Coemansia guatemalensis</name>
    <dbReference type="NCBI Taxonomy" id="2761395"/>
    <lineage>
        <taxon>Eukaryota</taxon>
        <taxon>Fungi</taxon>
        <taxon>Fungi incertae sedis</taxon>
        <taxon>Zoopagomycota</taxon>
        <taxon>Kickxellomycotina</taxon>
        <taxon>Kickxellomycetes</taxon>
        <taxon>Kickxellales</taxon>
        <taxon>Kickxellaceae</taxon>
        <taxon>Coemansia</taxon>
    </lineage>
</organism>
<dbReference type="AlphaFoldDB" id="A0A9W8HLI7"/>
<comment type="caution">
    <text evidence="2">The sequence shown here is derived from an EMBL/GenBank/DDBJ whole genome shotgun (WGS) entry which is preliminary data.</text>
</comment>
<dbReference type="Proteomes" id="UP001140094">
    <property type="component" value="Unassembled WGS sequence"/>
</dbReference>